<feature type="transmembrane region" description="Helical" evidence="6">
    <location>
        <begin position="428"/>
        <end position="453"/>
    </location>
</feature>
<evidence type="ECO:0000259" key="7">
    <source>
        <dbReference type="Pfam" id="PF01490"/>
    </source>
</evidence>
<name>A0ABP1G9P1_9CHLO</name>
<evidence type="ECO:0000256" key="6">
    <source>
        <dbReference type="SAM" id="Phobius"/>
    </source>
</evidence>
<dbReference type="PANTHER" id="PTHR22950">
    <property type="entry name" value="AMINO ACID TRANSPORTER"/>
    <property type="match status" value="1"/>
</dbReference>
<dbReference type="Pfam" id="PF01490">
    <property type="entry name" value="Aa_trans"/>
    <property type="match status" value="2"/>
</dbReference>
<keyword evidence="9" id="KW-1185">Reference proteome</keyword>
<proteinExistence type="predicted"/>
<evidence type="ECO:0000313" key="9">
    <source>
        <dbReference type="Proteomes" id="UP001497392"/>
    </source>
</evidence>
<keyword evidence="4 6" id="KW-1133">Transmembrane helix</keyword>
<evidence type="ECO:0000256" key="5">
    <source>
        <dbReference type="ARBA" id="ARBA00023136"/>
    </source>
</evidence>
<comment type="caution">
    <text evidence="8">The sequence shown here is derived from an EMBL/GenBank/DDBJ whole genome shotgun (WGS) entry which is preliminary data.</text>
</comment>
<reference evidence="8 9" key="1">
    <citation type="submission" date="2024-06" db="EMBL/GenBank/DDBJ databases">
        <authorList>
            <person name="Kraege A."/>
            <person name="Thomma B."/>
        </authorList>
    </citation>
    <scope>NUCLEOTIDE SEQUENCE [LARGE SCALE GENOMIC DNA]</scope>
</reference>
<feature type="transmembrane region" description="Helical" evidence="6">
    <location>
        <begin position="194"/>
        <end position="216"/>
    </location>
</feature>
<evidence type="ECO:0000256" key="4">
    <source>
        <dbReference type="ARBA" id="ARBA00022989"/>
    </source>
</evidence>
<protein>
    <submittedName>
        <fullName evidence="8">G12183 protein</fullName>
    </submittedName>
</protein>
<evidence type="ECO:0000256" key="3">
    <source>
        <dbReference type="ARBA" id="ARBA00022970"/>
    </source>
</evidence>
<keyword evidence="2 6" id="KW-0812">Transmembrane</keyword>
<comment type="subcellular location">
    <subcellularLocation>
        <location evidence="1">Membrane</location>
        <topology evidence="1">Multi-pass membrane protein</topology>
    </subcellularLocation>
</comment>
<feature type="transmembrane region" description="Helical" evidence="6">
    <location>
        <begin position="301"/>
        <end position="325"/>
    </location>
</feature>
<feature type="transmembrane region" description="Helical" evidence="6">
    <location>
        <begin position="114"/>
        <end position="138"/>
    </location>
</feature>
<evidence type="ECO:0000256" key="1">
    <source>
        <dbReference type="ARBA" id="ARBA00004141"/>
    </source>
</evidence>
<accession>A0ABP1G9P1</accession>
<keyword evidence="3" id="KW-0813">Transport</keyword>
<feature type="transmembrane region" description="Helical" evidence="6">
    <location>
        <begin position="38"/>
        <end position="59"/>
    </location>
</feature>
<evidence type="ECO:0000256" key="2">
    <source>
        <dbReference type="ARBA" id="ARBA00022692"/>
    </source>
</evidence>
<feature type="domain" description="Amino acid transporter transmembrane" evidence="7">
    <location>
        <begin position="35"/>
        <end position="144"/>
    </location>
</feature>
<feature type="transmembrane region" description="Helical" evidence="6">
    <location>
        <begin position="404"/>
        <end position="422"/>
    </location>
</feature>
<keyword evidence="3" id="KW-0029">Amino-acid transport</keyword>
<dbReference type="EMBL" id="CAXHTA020000019">
    <property type="protein sequence ID" value="CAL5228951.1"/>
    <property type="molecule type" value="Genomic_DNA"/>
</dbReference>
<organism evidence="8 9">
    <name type="scientific">Coccomyxa viridis</name>
    <dbReference type="NCBI Taxonomy" id="1274662"/>
    <lineage>
        <taxon>Eukaryota</taxon>
        <taxon>Viridiplantae</taxon>
        <taxon>Chlorophyta</taxon>
        <taxon>core chlorophytes</taxon>
        <taxon>Trebouxiophyceae</taxon>
        <taxon>Trebouxiophyceae incertae sedis</taxon>
        <taxon>Coccomyxaceae</taxon>
        <taxon>Coccomyxa</taxon>
    </lineage>
</organism>
<dbReference type="InterPro" id="IPR013057">
    <property type="entry name" value="AA_transpt_TM"/>
</dbReference>
<feature type="transmembrane region" description="Helical" evidence="6">
    <location>
        <begin position="465"/>
        <end position="485"/>
    </location>
</feature>
<keyword evidence="5 6" id="KW-0472">Membrane</keyword>
<evidence type="ECO:0000313" key="8">
    <source>
        <dbReference type="EMBL" id="CAL5228951.1"/>
    </source>
</evidence>
<feature type="transmembrane region" description="Helical" evidence="6">
    <location>
        <begin position="358"/>
        <end position="383"/>
    </location>
</feature>
<feature type="transmembrane region" description="Helical" evidence="6">
    <location>
        <begin position="66"/>
        <end position="87"/>
    </location>
</feature>
<feature type="transmembrane region" description="Helical" evidence="6">
    <location>
        <begin position="267"/>
        <end position="289"/>
    </location>
</feature>
<gene>
    <name evidence="8" type="primary">g12183</name>
    <name evidence="8" type="ORF">VP750_LOCUS10857</name>
</gene>
<feature type="domain" description="Amino acid transporter transmembrane" evidence="7">
    <location>
        <begin position="151"/>
        <end position="480"/>
    </location>
</feature>
<dbReference type="Proteomes" id="UP001497392">
    <property type="component" value="Unassembled WGS sequence"/>
</dbReference>
<dbReference type="PANTHER" id="PTHR22950:SF685">
    <property type="entry name" value="AMINO ACID TRANSPORTER PROTEIN"/>
    <property type="match status" value="1"/>
</dbReference>
<feature type="transmembrane region" description="Helical" evidence="6">
    <location>
        <begin position="159"/>
        <end position="182"/>
    </location>
</feature>
<feature type="transmembrane region" description="Helical" evidence="6">
    <location>
        <begin position="223"/>
        <end position="247"/>
    </location>
</feature>
<sequence length="518" mass="55489">MNGDASVPLLGEEGDATFIVEDATDPGWGPPPQEGASLFQATFNMVNIFMGIGLLSMPYAMSQSGWLGMVALGIATAVFCISGKLIVRNFEKMPADVAHTYPALGQYALGRTGFWGISALAFTEFFGDSLIVLIVMWQEISALLSPMQGVQALGPVGRYVVGFFALSEFYGGSCIVLVVIWRELQGVLPRDTNIAGLSPFAFSVIAGIVATFPLMFIPSFKKLSWLSLLGCISTVVVTVTVVAAVAMDPMREKMPQQPAPRHGVLRWGIFESIGIFAVSVSGHSSLPVLRNSMKRPQAFDSVINWAFTAMLVIYGAVAGLGYYYFGDAASTLITDDLANNSPFTGRSIIFPGLTVDKLVSACILVNAYTTYPCLILVIQDMLWSVLPGLERGGCHRQPRKSVATAVRLLLFAVGCCIAFAAYKVLGNVMSLVGGFASLSCSLLMPSLFYLILFWKELARGSRAGVITLLVMGVALLVLITGQNAWDIAQKAGGGSEDSSRQGGTLGSFIPYWQLLGRQ</sequence>